<organism evidence="1 2">
    <name type="scientific">Salix dunnii</name>
    <dbReference type="NCBI Taxonomy" id="1413687"/>
    <lineage>
        <taxon>Eukaryota</taxon>
        <taxon>Viridiplantae</taxon>
        <taxon>Streptophyta</taxon>
        <taxon>Embryophyta</taxon>
        <taxon>Tracheophyta</taxon>
        <taxon>Spermatophyta</taxon>
        <taxon>Magnoliopsida</taxon>
        <taxon>eudicotyledons</taxon>
        <taxon>Gunneridae</taxon>
        <taxon>Pentapetalae</taxon>
        <taxon>rosids</taxon>
        <taxon>fabids</taxon>
        <taxon>Malpighiales</taxon>
        <taxon>Salicaceae</taxon>
        <taxon>Saliceae</taxon>
        <taxon>Salix</taxon>
    </lineage>
</organism>
<keyword evidence="2" id="KW-1185">Reference proteome</keyword>
<dbReference type="EMBL" id="JADGMS010000013">
    <property type="protein sequence ID" value="KAF9670108.1"/>
    <property type="molecule type" value="Genomic_DNA"/>
</dbReference>
<accession>A0A835JH24</accession>
<sequence length="91" mass="9804">MVAGRLEIEPALTIFAVTNGVGSCGTSDDHCNILQKLSKQLQVTNSTGTGAQATQWRSGLNWMLAGVFRQIDTDGRGNAHGHLIVIYTRAY</sequence>
<name>A0A835JH24_9ROSI</name>
<gene>
    <name evidence="1" type="ORF">SADUNF_Sadunf13G0034300</name>
</gene>
<evidence type="ECO:0000313" key="2">
    <source>
        <dbReference type="Proteomes" id="UP000657918"/>
    </source>
</evidence>
<reference evidence="1 2" key="1">
    <citation type="submission" date="2020-10" db="EMBL/GenBank/DDBJ databases">
        <title>Plant Genome Project.</title>
        <authorList>
            <person name="Zhang R.-G."/>
        </authorList>
    </citation>
    <scope>NUCLEOTIDE SEQUENCE [LARGE SCALE GENOMIC DNA]</scope>
    <source>
        <strain evidence="1">FAFU-HL-1</strain>
        <tissue evidence="1">Leaf</tissue>
    </source>
</reference>
<dbReference type="AlphaFoldDB" id="A0A835JH24"/>
<dbReference type="Proteomes" id="UP000657918">
    <property type="component" value="Unassembled WGS sequence"/>
</dbReference>
<evidence type="ECO:0000313" key="1">
    <source>
        <dbReference type="EMBL" id="KAF9670108.1"/>
    </source>
</evidence>
<dbReference type="PROSITE" id="PS51257">
    <property type="entry name" value="PROKAR_LIPOPROTEIN"/>
    <property type="match status" value="1"/>
</dbReference>
<protein>
    <submittedName>
        <fullName evidence="1">Uncharacterized protein</fullName>
    </submittedName>
</protein>
<proteinExistence type="predicted"/>
<comment type="caution">
    <text evidence="1">The sequence shown here is derived from an EMBL/GenBank/DDBJ whole genome shotgun (WGS) entry which is preliminary data.</text>
</comment>